<dbReference type="InterPro" id="IPR014001">
    <property type="entry name" value="Helicase_ATP-bd"/>
</dbReference>
<dbReference type="GO" id="GO:0051539">
    <property type="term" value="F:4 iron, 4 sulfur cluster binding"/>
    <property type="evidence" value="ECO:0007669"/>
    <property type="project" value="UniProtKB-KW"/>
</dbReference>
<dbReference type="InterPro" id="IPR039000">
    <property type="entry name" value="DinG_proteobact"/>
</dbReference>
<keyword evidence="5" id="KW-0238">DNA-binding</keyword>
<accession>A0A7C3LTQ8</accession>
<keyword evidence="2" id="KW-0547">Nucleotide-binding</keyword>
<organism evidence="8">
    <name type="scientific">Leptospirillum ferriphilum</name>
    <dbReference type="NCBI Taxonomy" id="178606"/>
    <lineage>
        <taxon>Bacteria</taxon>
        <taxon>Pseudomonadati</taxon>
        <taxon>Nitrospirota</taxon>
        <taxon>Nitrospiria</taxon>
        <taxon>Nitrospirales</taxon>
        <taxon>Nitrospiraceae</taxon>
        <taxon>Leptospirillum</taxon>
    </lineage>
</organism>
<keyword evidence="1" id="KW-0408">Iron</keyword>
<dbReference type="GO" id="GO:0033677">
    <property type="term" value="F:DNA/RNA helicase activity"/>
    <property type="evidence" value="ECO:0007669"/>
    <property type="project" value="TreeGrafter"/>
</dbReference>
<keyword evidence="3" id="KW-0378">Hydrolase</keyword>
<dbReference type="Pfam" id="PF13307">
    <property type="entry name" value="Helicase_C_2"/>
    <property type="match status" value="1"/>
</dbReference>
<dbReference type="InterPro" id="IPR014013">
    <property type="entry name" value="Helic_SF1/SF2_ATP-bd_DinG/Rad3"/>
</dbReference>
<dbReference type="PANTHER" id="PTHR11472">
    <property type="entry name" value="DNA REPAIR DEAD HELICASE RAD3/XP-D SUBFAMILY MEMBER"/>
    <property type="match status" value="1"/>
</dbReference>
<feature type="domain" description="Helicase ATP-binding" evidence="7">
    <location>
        <begin position="34"/>
        <end position="333"/>
    </location>
</feature>
<keyword evidence="1" id="KW-0479">Metal-binding</keyword>
<dbReference type="SUPFAM" id="SSF52540">
    <property type="entry name" value="P-loop containing nucleoside triphosphate hydrolases"/>
    <property type="match status" value="1"/>
</dbReference>
<dbReference type="InterPro" id="IPR011545">
    <property type="entry name" value="DEAD/DEAH_box_helicase_dom"/>
</dbReference>
<dbReference type="PANTHER" id="PTHR11472:SF59">
    <property type="entry name" value="ATP-DEPENDENT DNA HELICASE DING"/>
    <property type="match status" value="1"/>
</dbReference>
<feature type="region of interest" description="Disordered" evidence="6">
    <location>
        <begin position="1"/>
        <end position="23"/>
    </location>
</feature>
<evidence type="ECO:0000256" key="4">
    <source>
        <dbReference type="ARBA" id="ARBA00022840"/>
    </source>
</evidence>
<dbReference type="GO" id="GO:0003678">
    <property type="term" value="F:DNA helicase activity"/>
    <property type="evidence" value="ECO:0007669"/>
    <property type="project" value="InterPro"/>
</dbReference>
<dbReference type="AlphaFoldDB" id="A0A7C3LTQ8"/>
<dbReference type="EMBL" id="DTMM01000233">
    <property type="protein sequence ID" value="HFT94385.1"/>
    <property type="molecule type" value="Genomic_DNA"/>
</dbReference>
<sequence length="743" mass="82436">MESSGGRSRPLTPETSGRSLQEHEKKEIRIILDRLSRILPGFVARPGQRKMIAEVARTFSRCREEGDPPSAGRNIAVIQGPTGTGKTMAYLIAGIVLARSRGKTLIVSTATVSLQEQLFMKDLPVLANALDPPPVFELAKGRGRYLCERNLLSLTDGQSSGAASWRHPPTRAQLDMLDRLKDDFPLRWDGDRDHAPIPVPDALWGLVNNQPSSCTGKKCSLYSRCPFFLRKDAQSRADIVVANHDLVLSDLVLGGGILLPSPEKSFLVFDEGHHLPSKSLSHFREGIDLEGFLSWVERVPSTLSRMSGFLDAKERQLSCNEEAESLSESIQSLSIWLSEHWSGKSSGQTPITDTGHSGDLFRGNKDSTLWRFPQGKIPEDLRRPAAIGSQAAKQLLEKIQSARDRLSDVLVGSDVRRSRERDNLFQDLGTLLEKMSETYRLLGLFGLSDPENEAPVARWALEWSDAGIKNHRLEASPVWAGKILETVLWNRVSASCVTSATLMALGTFDSFSSRCGLSDFAKTSFLSLPSPFPLEKQGILSIPPMRSDPSEAQEHTREMIDLLPDILLPSEGSLVLFSSRRQMETVRLGMPVQWRDKILVQGEKPRREILELHERRIQAGEGSVIFGLSSFSEGLDLRGDLCTHVVIAKIPFPVPTEPVEETLAEWIRSRGGDPFREIALPEAGLRLVQAAGRLIRSETDRGKLTILDKRLTEKSYGPGLLRSLPPFRRENPEPKRIRGVGIS</sequence>
<protein>
    <submittedName>
        <fullName evidence="8">ATP-dependent DNA helicase DinG</fullName>
    </submittedName>
</protein>
<comment type="caution">
    <text evidence="8">The sequence shown here is derived from an EMBL/GenBank/DDBJ whole genome shotgun (WGS) entry which is preliminary data.</text>
</comment>
<dbReference type="SMART" id="SM00487">
    <property type="entry name" value="DEXDc"/>
    <property type="match status" value="1"/>
</dbReference>
<dbReference type="Gene3D" id="3.40.50.300">
    <property type="entry name" value="P-loop containing nucleotide triphosphate hydrolases"/>
    <property type="match status" value="2"/>
</dbReference>
<dbReference type="InterPro" id="IPR027417">
    <property type="entry name" value="P-loop_NTPase"/>
</dbReference>
<evidence type="ECO:0000256" key="1">
    <source>
        <dbReference type="ARBA" id="ARBA00022485"/>
    </source>
</evidence>
<evidence type="ECO:0000259" key="7">
    <source>
        <dbReference type="PROSITE" id="PS51193"/>
    </source>
</evidence>
<dbReference type="NCBIfam" id="NF008729">
    <property type="entry name" value="PRK11747.1"/>
    <property type="match status" value="1"/>
</dbReference>
<proteinExistence type="inferred from homology"/>
<dbReference type="GO" id="GO:0006281">
    <property type="term" value="P:DNA repair"/>
    <property type="evidence" value="ECO:0007669"/>
    <property type="project" value="TreeGrafter"/>
</dbReference>
<dbReference type="SMART" id="SM00491">
    <property type="entry name" value="HELICc2"/>
    <property type="match status" value="1"/>
</dbReference>
<keyword evidence="1" id="KW-0411">Iron-sulfur</keyword>
<name>A0A7C3LTQ8_9BACT</name>
<evidence type="ECO:0000256" key="2">
    <source>
        <dbReference type="ARBA" id="ARBA00022741"/>
    </source>
</evidence>
<gene>
    <name evidence="8" type="primary">dinG</name>
    <name evidence="8" type="ORF">ENX03_10780</name>
</gene>
<keyword evidence="4" id="KW-0067">ATP-binding</keyword>
<keyword evidence="8" id="KW-0347">Helicase</keyword>
<dbReference type="GO" id="GO:0003677">
    <property type="term" value="F:DNA binding"/>
    <property type="evidence" value="ECO:0007669"/>
    <property type="project" value="UniProtKB-KW"/>
</dbReference>
<keyword evidence="1" id="KW-0004">4Fe-4S</keyword>
<reference evidence="8" key="1">
    <citation type="journal article" date="2020" name="mSystems">
        <title>Genome- and Community-Level Interaction Insights into Carbon Utilization and Element Cycling Functions of Hydrothermarchaeota in Hydrothermal Sediment.</title>
        <authorList>
            <person name="Zhou Z."/>
            <person name="Liu Y."/>
            <person name="Xu W."/>
            <person name="Pan J."/>
            <person name="Luo Z.H."/>
            <person name="Li M."/>
        </authorList>
    </citation>
    <scope>NUCLEOTIDE SEQUENCE [LARGE SCALE GENOMIC DNA]</scope>
    <source>
        <strain evidence="8">SpSt-902</strain>
    </source>
</reference>
<dbReference type="PROSITE" id="PS51193">
    <property type="entry name" value="HELICASE_ATP_BIND_2"/>
    <property type="match status" value="1"/>
</dbReference>
<dbReference type="Pfam" id="PF00270">
    <property type="entry name" value="DEAD"/>
    <property type="match status" value="1"/>
</dbReference>
<dbReference type="HAMAP" id="MF_02205">
    <property type="entry name" value="DinG_proteobact"/>
    <property type="match status" value="1"/>
</dbReference>
<evidence type="ECO:0000256" key="5">
    <source>
        <dbReference type="ARBA" id="ARBA00023125"/>
    </source>
</evidence>
<dbReference type="InterPro" id="IPR045028">
    <property type="entry name" value="DinG/Rad3-like"/>
</dbReference>
<evidence type="ECO:0000256" key="6">
    <source>
        <dbReference type="SAM" id="MobiDB-lite"/>
    </source>
</evidence>
<evidence type="ECO:0000256" key="3">
    <source>
        <dbReference type="ARBA" id="ARBA00022801"/>
    </source>
</evidence>
<dbReference type="GO" id="GO:0005524">
    <property type="term" value="F:ATP binding"/>
    <property type="evidence" value="ECO:0007669"/>
    <property type="project" value="UniProtKB-KW"/>
</dbReference>
<dbReference type="GO" id="GO:0016818">
    <property type="term" value="F:hydrolase activity, acting on acid anhydrides, in phosphorus-containing anhydrides"/>
    <property type="evidence" value="ECO:0007669"/>
    <property type="project" value="InterPro"/>
</dbReference>
<dbReference type="InterPro" id="IPR006555">
    <property type="entry name" value="ATP-dep_Helicase_C"/>
</dbReference>
<evidence type="ECO:0000313" key="8">
    <source>
        <dbReference type="EMBL" id="HFT94385.1"/>
    </source>
</evidence>
<dbReference type="GO" id="GO:0009432">
    <property type="term" value="P:SOS response"/>
    <property type="evidence" value="ECO:0007669"/>
    <property type="project" value="TreeGrafter"/>
</dbReference>